<dbReference type="RefSeq" id="WP_263370979.1">
    <property type="nucleotide sequence ID" value="NZ_JAGSYD010000002.1"/>
</dbReference>
<dbReference type="PANTHER" id="PTHR33164:SF64">
    <property type="entry name" value="TRANSCRIPTIONAL REGULATOR SLYA"/>
    <property type="match status" value="1"/>
</dbReference>
<keyword evidence="2" id="KW-0238">DNA-binding</keyword>
<comment type="caution">
    <text evidence="5">The sequence shown here is derived from an EMBL/GenBank/DDBJ whole genome shotgun (WGS) entry which is preliminary data.</text>
</comment>
<evidence type="ECO:0000256" key="2">
    <source>
        <dbReference type="ARBA" id="ARBA00023125"/>
    </source>
</evidence>
<evidence type="ECO:0000256" key="1">
    <source>
        <dbReference type="ARBA" id="ARBA00023015"/>
    </source>
</evidence>
<dbReference type="InterPro" id="IPR000835">
    <property type="entry name" value="HTH_MarR-typ"/>
</dbReference>
<dbReference type="InterPro" id="IPR036388">
    <property type="entry name" value="WH-like_DNA-bd_sf"/>
</dbReference>
<dbReference type="Pfam" id="PF12802">
    <property type="entry name" value="MarR_2"/>
    <property type="match status" value="1"/>
</dbReference>
<protein>
    <submittedName>
        <fullName evidence="5">MarR family winged helix-turn-helix transcriptional regulator</fullName>
    </submittedName>
</protein>
<dbReference type="Gene3D" id="1.10.10.10">
    <property type="entry name" value="Winged helix-like DNA-binding domain superfamily/Winged helix DNA-binding domain"/>
    <property type="match status" value="1"/>
</dbReference>
<organism evidence="5 6">
    <name type="scientific">Granulicella cerasi</name>
    <dbReference type="NCBI Taxonomy" id="741063"/>
    <lineage>
        <taxon>Bacteria</taxon>
        <taxon>Pseudomonadati</taxon>
        <taxon>Acidobacteriota</taxon>
        <taxon>Terriglobia</taxon>
        <taxon>Terriglobales</taxon>
        <taxon>Acidobacteriaceae</taxon>
        <taxon>Granulicella</taxon>
    </lineage>
</organism>
<accession>A0ABW1ZFY1</accession>
<dbReference type="InterPro" id="IPR039422">
    <property type="entry name" value="MarR/SlyA-like"/>
</dbReference>
<dbReference type="InterPro" id="IPR036390">
    <property type="entry name" value="WH_DNA-bd_sf"/>
</dbReference>
<keyword evidence="6" id="KW-1185">Reference proteome</keyword>
<evidence type="ECO:0000313" key="5">
    <source>
        <dbReference type="EMBL" id="MFC6647093.1"/>
    </source>
</evidence>
<dbReference type="PRINTS" id="PR00598">
    <property type="entry name" value="HTHMARR"/>
</dbReference>
<feature type="domain" description="HTH marR-type" evidence="4">
    <location>
        <begin position="1"/>
        <end position="143"/>
    </location>
</feature>
<name>A0ABW1ZFY1_9BACT</name>
<proteinExistence type="predicted"/>
<dbReference type="InterPro" id="IPR023187">
    <property type="entry name" value="Tscrpt_reg_MarR-type_CS"/>
</dbReference>
<reference evidence="6" key="1">
    <citation type="journal article" date="2019" name="Int. J. Syst. Evol. Microbiol.">
        <title>The Global Catalogue of Microorganisms (GCM) 10K type strain sequencing project: providing services to taxonomists for standard genome sequencing and annotation.</title>
        <authorList>
            <consortium name="The Broad Institute Genomics Platform"/>
            <consortium name="The Broad Institute Genome Sequencing Center for Infectious Disease"/>
            <person name="Wu L."/>
            <person name="Ma J."/>
        </authorList>
    </citation>
    <scope>NUCLEOTIDE SEQUENCE [LARGE SCALE GENOMIC DNA]</scope>
    <source>
        <strain evidence="6">CGMCC 1.16026</strain>
    </source>
</reference>
<gene>
    <name evidence="5" type="ORF">ACFQBQ_16230</name>
</gene>
<dbReference type="PROSITE" id="PS01117">
    <property type="entry name" value="HTH_MARR_1"/>
    <property type="match status" value="1"/>
</dbReference>
<sequence>MSYKSSDEWAVALTWMVLPAGRAWQKAAGAALERFGVSLSVAAPILVVARMGNGVQQKVIAYEAGIDEAAVVRSVDQLERDGLLLRKPDPGDGRAKTIHLTPKGRGLVRKLDKVIRDLRDDLLREISQKDGMAAVRVLRELERGANRNLSGSIQPAEGNP</sequence>
<dbReference type="PROSITE" id="PS50995">
    <property type="entry name" value="HTH_MARR_2"/>
    <property type="match status" value="1"/>
</dbReference>
<keyword evidence="1" id="KW-0805">Transcription regulation</keyword>
<dbReference type="Proteomes" id="UP001596391">
    <property type="component" value="Unassembled WGS sequence"/>
</dbReference>
<keyword evidence="3" id="KW-0804">Transcription</keyword>
<evidence type="ECO:0000256" key="3">
    <source>
        <dbReference type="ARBA" id="ARBA00023163"/>
    </source>
</evidence>
<dbReference type="EMBL" id="JBHSWI010000001">
    <property type="protein sequence ID" value="MFC6647093.1"/>
    <property type="molecule type" value="Genomic_DNA"/>
</dbReference>
<evidence type="ECO:0000259" key="4">
    <source>
        <dbReference type="PROSITE" id="PS50995"/>
    </source>
</evidence>
<dbReference type="SMART" id="SM00347">
    <property type="entry name" value="HTH_MARR"/>
    <property type="match status" value="1"/>
</dbReference>
<dbReference type="PANTHER" id="PTHR33164">
    <property type="entry name" value="TRANSCRIPTIONAL REGULATOR, MARR FAMILY"/>
    <property type="match status" value="1"/>
</dbReference>
<dbReference type="SUPFAM" id="SSF46785">
    <property type="entry name" value="Winged helix' DNA-binding domain"/>
    <property type="match status" value="1"/>
</dbReference>
<evidence type="ECO:0000313" key="6">
    <source>
        <dbReference type="Proteomes" id="UP001596391"/>
    </source>
</evidence>